<evidence type="ECO:0000313" key="21">
    <source>
        <dbReference type="Proteomes" id="UP000231990"/>
    </source>
</evidence>
<keyword evidence="20" id="KW-1185">Reference proteome</keyword>
<dbReference type="EMBL" id="NPDZ01000002">
    <property type="protein sequence ID" value="PJZ74405.1"/>
    <property type="molecule type" value="Genomic_DNA"/>
</dbReference>
<keyword evidence="8 13" id="KW-0862">Zinc</keyword>
<feature type="domain" description="Cysteinyl-tRNA ligase anticodon binding" evidence="17">
    <location>
        <begin position="431"/>
        <end position="477"/>
    </location>
</feature>
<evidence type="ECO:0000259" key="15">
    <source>
        <dbReference type="Pfam" id="PF01406"/>
    </source>
</evidence>
<dbReference type="GO" id="GO:0004817">
    <property type="term" value="F:cysteine-tRNA ligase activity"/>
    <property type="evidence" value="ECO:0007669"/>
    <property type="project" value="UniProtKB-UniRule"/>
</dbReference>
<evidence type="ECO:0000256" key="9">
    <source>
        <dbReference type="ARBA" id="ARBA00022840"/>
    </source>
</evidence>
<comment type="subcellular location">
    <subcellularLocation>
        <location evidence="1 13">Cytoplasm</location>
    </subcellularLocation>
</comment>
<evidence type="ECO:0000256" key="4">
    <source>
        <dbReference type="ARBA" id="ARBA00022490"/>
    </source>
</evidence>
<dbReference type="PRINTS" id="PR00983">
    <property type="entry name" value="TRNASYNTHCYS"/>
</dbReference>
<dbReference type="GO" id="GO:0008270">
    <property type="term" value="F:zinc ion binding"/>
    <property type="evidence" value="ECO:0007669"/>
    <property type="project" value="UniProtKB-UniRule"/>
</dbReference>
<dbReference type="Gene3D" id="3.40.50.620">
    <property type="entry name" value="HUPs"/>
    <property type="match status" value="1"/>
</dbReference>
<feature type="binding site" evidence="13">
    <location>
        <position position="30"/>
    </location>
    <ligand>
        <name>Zn(2+)</name>
        <dbReference type="ChEBI" id="CHEBI:29105"/>
    </ligand>
</feature>
<dbReference type="InterPro" id="IPR009080">
    <property type="entry name" value="tRNAsynth_Ia_anticodon-bd"/>
</dbReference>
<comment type="caution">
    <text evidence="19">The sequence shown here is derived from an EMBL/GenBank/DDBJ whole genome shotgun (WGS) entry which is preliminary data.</text>
</comment>
<feature type="short sequence motif" description="'KMSKS' region" evidence="13">
    <location>
        <begin position="270"/>
        <end position="274"/>
    </location>
</feature>
<dbReference type="EMBL" id="NPDY01000003">
    <property type="protein sequence ID" value="PJZ70569.1"/>
    <property type="molecule type" value="Genomic_DNA"/>
</dbReference>
<dbReference type="SUPFAM" id="SSF52374">
    <property type="entry name" value="Nucleotidylyl transferase"/>
    <property type="match status" value="1"/>
</dbReference>
<evidence type="ECO:0000259" key="16">
    <source>
        <dbReference type="Pfam" id="PF09190"/>
    </source>
</evidence>
<organism evidence="19 21">
    <name type="scientific">Leptospira perolatii</name>
    <dbReference type="NCBI Taxonomy" id="2023191"/>
    <lineage>
        <taxon>Bacteria</taxon>
        <taxon>Pseudomonadati</taxon>
        <taxon>Spirochaetota</taxon>
        <taxon>Spirochaetia</taxon>
        <taxon>Leptospirales</taxon>
        <taxon>Leptospiraceae</taxon>
        <taxon>Leptospira</taxon>
    </lineage>
</organism>
<gene>
    <name evidence="13" type="primary">cysS</name>
    <name evidence="18" type="ORF">CH360_06175</name>
    <name evidence="19" type="ORF">CH373_05755</name>
</gene>
<dbReference type="Pfam" id="PF23493">
    <property type="entry name" value="CysS_C"/>
    <property type="match status" value="1"/>
</dbReference>
<feature type="domain" description="Cysteinyl-tRNA synthetase class Ia DALR" evidence="16">
    <location>
        <begin position="369"/>
        <end position="421"/>
    </location>
</feature>
<dbReference type="OrthoDB" id="9815130at2"/>
<evidence type="ECO:0000256" key="8">
    <source>
        <dbReference type="ARBA" id="ARBA00022833"/>
    </source>
</evidence>
<evidence type="ECO:0000256" key="7">
    <source>
        <dbReference type="ARBA" id="ARBA00022741"/>
    </source>
</evidence>
<keyword evidence="4 13" id="KW-0963">Cytoplasm</keyword>
<comment type="subunit">
    <text evidence="3 13">Monomer.</text>
</comment>
<evidence type="ECO:0000259" key="17">
    <source>
        <dbReference type="Pfam" id="PF23493"/>
    </source>
</evidence>
<feature type="binding site" evidence="13">
    <location>
        <position position="212"/>
    </location>
    <ligand>
        <name>Zn(2+)</name>
        <dbReference type="ChEBI" id="CHEBI:29105"/>
    </ligand>
</feature>
<dbReference type="PANTHER" id="PTHR10890:SF3">
    <property type="entry name" value="CYSTEINE--TRNA LIGASE, CYTOPLASMIC"/>
    <property type="match status" value="1"/>
</dbReference>
<protein>
    <recommendedName>
        <fullName evidence="13">Cysteine--tRNA ligase</fullName>
        <ecNumber evidence="13">6.1.1.16</ecNumber>
    </recommendedName>
    <alternativeName>
        <fullName evidence="13">Cysteinyl-tRNA synthetase</fullName>
        <shortName evidence="13">CysRS</shortName>
    </alternativeName>
</protein>
<keyword evidence="6 13" id="KW-0479">Metal-binding</keyword>
<feature type="binding site" evidence="13">
    <location>
        <position position="241"/>
    </location>
    <ligand>
        <name>Zn(2+)</name>
        <dbReference type="ChEBI" id="CHEBI:29105"/>
    </ligand>
</feature>
<dbReference type="Proteomes" id="UP000231990">
    <property type="component" value="Unassembled WGS sequence"/>
</dbReference>
<dbReference type="RefSeq" id="WP_100713137.1">
    <property type="nucleotide sequence ID" value="NZ_NPDY01000003.1"/>
</dbReference>
<keyword evidence="10 13" id="KW-0648">Protein biosynthesis</keyword>
<name>A0A2M9ZQU5_9LEPT</name>
<dbReference type="HAMAP" id="MF_00041">
    <property type="entry name" value="Cys_tRNA_synth"/>
    <property type="match status" value="1"/>
</dbReference>
<dbReference type="InterPro" id="IPR056411">
    <property type="entry name" value="CysS_C"/>
</dbReference>
<dbReference type="Pfam" id="PF01406">
    <property type="entry name" value="tRNA-synt_1e"/>
    <property type="match status" value="1"/>
</dbReference>
<proteinExistence type="inferred from homology"/>
<sequence>MREVRFHNSLSGKKETFTPSDPNKVTVYSCGPTVYNFAHIGNLRAFLFVDLLRRSLKALGYRVDMTMNITDIDDKIIRDSIAQKLTIQEFTAPWIKAFQEDIHTLNIEPLEHYPRATESIESMVEMIRRLQDNGFVYEKDGSLYYSISKFKGYGKLSKIDITGMKSGTRYDTDEYEKDDVRDFVLWKYPKQEGEHSWDTSLGKGRPGWHLECSAMIRDVYHSGVDIHTGGVDLLFPHHENEVAQSEGAYPGESFVKYWLHSEHLLVDGEKMSKSKGNFFTLRDLLEKVKPSEIVSHAKSIRYLLISSHYRTKLNFSISRLEEAKTSVARFQNCIDRLLEELEKFQVKAPIQSIDLGGEFQNWWEECLDSLADDLNISKFLANSFDAIKRINSALDSGEWKKENLQQSLEFLRRIDSILGVLHFQKEEISADEHIDDLVLQRQEARKNKDFAKADQIRDQLQSMGIVLEDTKDGLRWRRK</sequence>
<feature type="binding site" evidence="13">
    <location>
        <position position="237"/>
    </location>
    <ligand>
        <name>Zn(2+)</name>
        <dbReference type="ChEBI" id="CHEBI:29105"/>
    </ligand>
</feature>
<feature type="binding site" evidence="13">
    <location>
        <position position="273"/>
    </location>
    <ligand>
        <name>ATP</name>
        <dbReference type="ChEBI" id="CHEBI:30616"/>
    </ligand>
</feature>
<dbReference type="CDD" id="cd00672">
    <property type="entry name" value="CysRS_core"/>
    <property type="match status" value="1"/>
</dbReference>
<dbReference type="FunFam" id="3.40.50.620:FF:000130">
    <property type="entry name" value="Cysteine--tRNA ligase"/>
    <property type="match status" value="1"/>
</dbReference>
<dbReference type="InterPro" id="IPR024909">
    <property type="entry name" value="Cys-tRNA/MSH_ligase"/>
</dbReference>
<evidence type="ECO:0000256" key="11">
    <source>
        <dbReference type="ARBA" id="ARBA00023146"/>
    </source>
</evidence>
<comment type="cofactor">
    <cofactor evidence="13">
        <name>Zn(2+)</name>
        <dbReference type="ChEBI" id="CHEBI:29105"/>
    </cofactor>
    <text evidence="13">Binds 1 zinc ion per subunit.</text>
</comment>
<evidence type="ECO:0000256" key="5">
    <source>
        <dbReference type="ARBA" id="ARBA00022598"/>
    </source>
</evidence>
<evidence type="ECO:0000256" key="1">
    <source>
        <dbReference type="ARBA" id="ARBA00004496"/>
    </source>
</evidence>
<keyword evidence="7 13" id="KW-0547">Nucleotide-binding</keyword>
<evidence type="ECO:0000256" key="3">
    <source>
        <dbReference type="ARBA" id="ARBA00011245"/>
    </source>
</evidence>
<keyword evidence="5 13" id="KW-0436">Ligase</keyword>
<dbReference type="Pfam" id="PF09190">
    <property type="entry name" value="DALR_2"/>
    <property type="match status" value="1"/>
</dbReference>
<evidence type="ECO:0000313" key="19">
    <source>
        <dbReference type="EMBL" id="PJZ74405.1"/>
    </source>
</evidence>
<evidence type="ECO:0000256" key="10">
    <source>
        <dbReference type="ARBA" id="ARBA00022917"/>
    </source>
</evidence>
<reference evidence="20 21" key="1">
    <citation type="submission" date="2017-07" db="EMBL/GenBank/DDBJ databases">
        <title>Leptospira spp. isolated from tropical soils.</title>
        <authorList>
            <person name="Thibeaux R."/>
            <person name="Iraola G."/>
            <person name="Ferres I."/>
            <person name="Bierque E."/>
            <person name="Girault D."/>
            <person name="Soupe-Gilbert M.-E."/>
            <person name="Picardeau M."/>
            <person name="Goarant C."/>
        </authorList>
    </citation>
    <scope>NUCLEOTIDE SEQUENCE [LARGE SCALE GENOMIC DNA]</scope>
    <source>
        <strain evidence="19 21">FH1-B-B1</strain>
        <strain evidence="18 20">FH1-B-C1</strain>
    </source>
</reference>
<feature type="short sequence motif" description="'HIGH' region" evidence="13">
    <location>
        <begin position="32"/>
        <end position="42"/>
    </location>
</feature>
<keyword evidence="9 13" id="KW-0067">ATP-binding</keyword>
<dbReference type="GO" id="GO:0005829">
    <property type="term" value="C:cytosol"/>
    <property type="evidence" value="ECO:0007669"/>
    <property type="project" value="TreeGrafter"/>
</dbReference>
<accession>A0A2M9ZQU5</accession>
<dbReference type="GO" id="GO:0006423">
    <property type="term" value="P:cysteinyl-tRNA aminoacylation"/>
    <property type="evidence" value="ECO:0007669"/>
    <property type="project" value="UniProtKB-UniRule"/>
</dbReference>
<evidence type="ECO:0000256" key="14">
    <source>
        <dbReference type="SAM" id="Coils"/>
    </source>
</evidence>
<comment type="similarity">
    <text evidence="2 13">Belongs to the class-I aminoacyl-tRNA synthetase family.</text>
</comment>
<dbReference type="SUPFAM" id="SSF47323">
    <property type="entry name" value="Anticodon-binding domain of a subclass of class I aminoacyl-tRNA synthetases"/>
    <property type="match status" value="1"/>
</dbReference>
<feature type="coiled-coil region" evidence="14">
    <location>
        <begin position="320"/>
        <end position="347"/>
    </location>
</feature>
<dbReference type="Proteomes" id="UP000231962">
    <property type="component" value="Unassembled WGS sequence"/>
</dbReference>
<evidence type="ECO:0000256" key="13">
    <source>
        <dbReference type="HAMAP-Rule" id="MF_00041"/>
    </source>
</evidence>
<evidence type="ECO:0000313" key="20">
    <source>
        <dbReference type="Proteomes" id="UP000231962"/>
    </source>
</evidence>
<evidence type="ECO:0000256" key="2">
    <source>
        <dbReference type="ARBA" id="ARBA00005594"/>
    </source>
</evidence>
<evidence type="ECO:0000256" key="12">
    <source>
        <dbReference type="ARBA" id="ARBA00047398"/>
    </source>
</evidence>
<evidence type="ECO:0000313" key="18">
    <source>
        <dbReference type="EMBL" id="PJZ70569.1"/>
    </source>
</evidence>
<keyword evidence="14" id="KW-0175">Coiled coil</keyword>
<dbReference type="InterPro" id="IPR015273">
    <property type="entry name" value="Cys-tRNA-synt_Ia_DALR"/>
</dbReference>
<dbReference type="EC" id="6.1.1.16" evidence="13"/>
<keyword evidence="11 13" id="KW-0030">Aminoacyl-tRNA synthetase</keyword>
<dbReference type="AlphaFoldDB" id="A0A2M9ZQU5"/>
<dbReference type="InterPro" id="IPR015803">
    <property type="entry name" value="Cys-tRNA-ligase"/>
</dbReference>
<dbReference type="InterPro" id="IPR032678">
    <property type="entry name" value="tRNA-synt_1_cat_dom"/>
</dbReference>
<evidence type="ECO:0000256" key="6">
    <source>
        <dbReference type="ARBA" id="ARBA00022723"/>
    </source>
</evidence>
<feature type="domain" description="tRNA synthetases class I catalytic" evidence="15">
    <location>
        <begin position="17"/>
        <end position="324"/>
    </location>
</feature>
<dbReference type="InterPro" id="IPR014729">
    <property type="entry name" value="Rossmann-like_a/b/a_fold"/>
</dbReference>
<comment type="catalytic activity">
    <reaction evidence="12 13">
        <text>tRNA(Cys) + L-cysteine + ATP = L-cysteinyl-tRNA(Cys) + AMP + diphosphate</text>
        <dbReference type="Rhea" id="RHEA:17773"/>
        <dbReference type="Rhea" id="RHEA-COMP:9661"/>
        <dbReference type="Rhea" id="RHEA-COMP:9679"/>
        <dbReference type="ChEBI" id="CHEBI:30616"/>
        <dbReference type="ChEBI" id="CHEBI:33019"/>
        <dbReference type="ChEBI" id="CHEBI:35235"/>
        <dbReference type="ChEBI" id="CHEBI:78442"/>
        <dbReference type="ChEBI" id="CHEBI:78517"/>
        <dbReference type="ChEBI" id="CHEBI:456215"/>
        <dbReference type="EC" id="6.1.1.16"/>
    </reaction>
</comment>
<dbReference type="PANTHER" id="PTHR10890">
    <property type="entry name" value="CYSTEINYL-TRNA SYNTHETASE"/>
    <property type="match status" value="1"/>
</dbReference>
<dbReference type="GO" id="GO:0005524">
    <property type="term" value="F:ATP binding"/>
    <property type="evidence" value="ECO:0007669"/>
    <property type="project" value="UniProtKB-UniRule"/>
</dbReference>
<dbReference type="NCBIfam" id="TIGR00435">
    <property type="entry name" value="cysS"/>
    <property type="match status" value="1"/>
</dbReference>
<dbReference type="Gene3D" id="1.20.120.1910">
    <property type="entry name" value="Cysteine-tRNA ligase, C-terminal anti-codon recognition domain"/>
    <property type="match status" value="1"/>
</dbReference>